<feature type="compositionally biased region" description="Polar residues" evidence="6">
    <location>
        <begin position="1"/>
        <end position="12"/>
    </location>
</feature>
<dbReference type="Pfam" id="PF01266">
    <property type="entry name" value="DAO"/>
    <property type="match status" value="1"/>
</dbReference>
<comment type="similarity">
    <text evidence="2">Belongs to the MSOX/MTOX family.</text>
</comment>
<feature type="region of interest" description="Disordered" evidence="6">
    <location>
        <begin position="1"/>
        <end position="34"/>
    </location>
</feature>
<reference evidence="8 9" key="1">
    <citation type="journal article" date="2023" name="bioRxiv">
        <title>High-quality genome assemblies of four members of thePodospora anserinaspecies complex.</title>
        <authorList>
            <person name="Ament-Velasquez S.L."/>
            <person name="Vogan A.A."/>
            <person name="Wallerman O."/>
            <person name="Hartmann F."/>
            <person name="Gautier V."/>
            <person name="Silar P."/>
            <person name="Giraud T."/>
            <person name="Johannesson H."/>
        </authorList>
    </citation>
    <scope>NUCLEOTIDE SEQUENCE [LARGE SCALE GENOMIC DNA]</scope>
    <source>
        <strain evidence="8 9">CBS 415.72m</strain>
    </source>
</reference>
<comment type="cofactor">
    <cofactor evidence="1">
        <name>FAD</name>
        <dbReference type="ChEBI" id="CHEBI:57692"/>
    </cofactor>
</comment>
<comment type="caution">
    <text evidence="8">The sequence shown here is derived from an EMBL/GenBank/DDBJ whole genome shotgun (WGS) entry which is preliminary data.</text>
</comment>
<gene>
    <name evidence="8" type="ORF">QC762_408970</name>
</gene>
<evidence type="ECO:0000256" key="5">
    <source>
        <dbReference type="ARBA" id="ARBA00023002"/>
    </source>
</evidence>
<dbReference type="Gene3D" id="3.50.50.60">
    <property type="entry name" value="FAD/NAD(P)-binding domain"/>
    <property type="match status" value="1"/>
</dbReference>
<evidence type="ECO:0000256" key="2">
    <source>
        <dbReference type="ARBA" id="ARBA00010989"/>
    </source>
</evidence>
<name>A0ABR0GFR0_9PEZI</name>
<dbReference type="PANTHER" id="PTHR10961">
    <property type="entry name" value="PEROXISOMAL SARCOSINE OXIDASE"/>
    <property type="match status" value="1"/>
</dbReference>
<evidence type="ECO:0000313" key="8">
    <source>
        <dbReference type="EMBL" id="KAK4654597.1"/>
    </source>
</evidence>
<evidence type="ECO:0000256" key="4">
    <source>
        <dbReference type="ARBA" id="ARBA00022827"/>
    </source>
</evidence>
<evidence type="ECO:0000259" key="7">
    <source>
        <dbReference type="Pfam" id="PF01266"/>
    </source>
</evidence>
<evidence type="ECO:0000256" key="1">
    <source>
        <dbReference type="ARBA" id="ARBA00001974"/>
    </source>
</evidence>
<keyword evidence="4" id="KW-0274">FAD</keyword>
<accession>A0ABR0GFR0</accession>
<keyword evidence="5" id="KW-0560">Oxidoreductase</keyword>
<dbReference type="PANTHER" id="PTHR10961:SF46">
    <property type="entry name" value="PEROXISOMAL SARCOSINE OXIDASE"/>
    <property type="match status" value="1"/>
</dbReference>
<dbReference type="GeneID" id="87910260"/>
<dbReference type="InterPro" id="IPR006076">
    <property type="entry name" value="FAD-dep_OxRdtase"/>
</dbReference>
<dbReference type="InterPro" id="IPR036188">
    <property type="entry name" value="FAD/NAD-bd_sf"/>
</dbReference>
<protein>
    <recommendedName>
        <fullName evidence="7">FAD dependent oxidoreductase domain-containing protein</fullName>
    </recommendedName>
</protein>
<evidence type="ECO:0000256" key="6">
    <source>
        <dbReference type="SAM" id="MobiDB-lite"/>
    </source>
</evidence>
<organism evidence="8 9">
    <name type="scientific">Podospora pseudocomata</name>
    <dbReference type="NCBI Taxonomy" id="2093779"/>
    <lineage>
        <taxon>Eukaryota</taxon>
        <taxon>Fungi</taxon>
        <taxon>Dikarya</taxon>
        <taxon>Ascomycota</taxon>
        <taxon>Pezizomycotina</taxon>
        <taxon>Sordariomycetes</taxon>
        <taxon>Sordariomycetidae</taxon>
        <taxon>Sordariales</taxon>
        <taxon>Podosporaceae</taxon>
        <taxon>Podospora</taxon>
    </lineage>
</organism>
<dbReference type="EMBL" id="JAFFHA010000006">
    <property type="protein sequence ID" value="KAK4654597.1"/>
    <property type="molecule type" value="Genomic_DNA"/>
</dbReference>
<dbReference type="RefSeq" id="XP_062743572.1">
    <property type="nucleotide sequence ID" value="XM_062890353.1"/>
</dbReference>
<sequence length="505" mass="54674">MTSSLPQHSSSSTTTTTTTTNNNNNNNNNNTNPPSSILIVGSGLFGLSTAYALTRRHEFINTSITVIDRSDPSSQSTFPSPDAASIDTSRIVRADYADHAYAALCDEAQLIWRQQDKPIDLGAQGRYHETGLLVVGDATSAAPVADPPVEGGASESSHKKLTGMDYARKSWENVSSLASRDPMLAERIRELPNADAICEVLGTGGSSGAWGYINYNSGWTDAGASMAWLYEQVRQTGRVNFIAGTVESLEHDDTGVTGVRLQDQRVLTADLVMVAAGAWTGSFVDLDGQAVATGQVLGYLNITEEEQEILGKMPVILNLSSGLFIIPPTNGVLKVARHAYGYTNPRTVHFPPLPVSPTATSNCLVSIPRTSLHDPDLVIPAEGEADLRAALREMTPLPGLVDRPFTKTRLCWYSDTRTADFLIDYHPHWKNLFVATGDSGHAFKFLPVIGDKIVDCIQRNCPPEFKEKWAWKEGEGAKALFTEDGSRGGKPGLILEEELLKARSV</sequence>
<evidence type="ECO:0000256" key="3">
    <source>
        <dbReference type="ARBA" id="ARBA00022630"/>
    </source>
</evidence>
<dbReference type="InterPro" id="IPR045170">
    <property type="entry name" value="MTOX"/>
</dbReference>
<dbReference type="Proteomes" id="UP001323405">
    <property type="component" value="Unassembled WGS sequence"/>
</dbReference>
<keyword evidence="9" id="KW-1185">Reference proteome</keyword>
<keyword evidence="3" id="KW-0285">Flavoprotein</keyword>
<proteinExistence type="inferred from homology"/>
<feature type="compositionally biased region" description="Low complexity" evidence="6">
    <location>
        <begin position="13"/>
        <end position="32"/>
    </location>
</feature>
<dbReference type="Gene3D" id="3.30.9.10">
    <property type="entry name" value="D-Amino Acid Oxidase, subunit A, domain 2"/>
    <property type="match status" value="1"/>
</dbReference>
<dbReference type="SUPFAM" id="SSF51905">
    <property type="entry name" value="FAD/NAD(P)-binding domain"/>
    <property type="match status" value="1"/>
</dbReference>
<feature type="domain" description="FAD dependent oxidoreductase" evidence="7">
    <location>
        <begin position="37"/>
        <end position="454"/>
    </location>
</feature>
<evidence type="ECO:0000313" key="9">
    <source>
        <dbReference type="Proteomes" id="UP001323405"/>
    </source>
</evidence>